<evidence type="ECO:0000313" key="2">
    <source>
        <dbReference type="Proteomes" id="UP001497453"/>
    </source>
</evidence>
<name>A0ABP1E3E7_9APHY</name>
<evidence type="ECO:0000313" key="1">
    <source>
        <dbReference type="EMBL" id="CAL1714019.1"/>
    </source>
</evidence>
<protein>
    <submittedName>
        <fullName evidence="1">Uncharacterized protein</fullName>
    </submittedName>
</protein>
<sequence length="87" mass="10163">MKTRDVSQRGINKCKAQASILQLDSTNFSWMHYLPPRYAPSIPLWDCFPFKSRVNRSQLGKSLWIPHTWSMSNTMETSCRISEIRLS</sequence>
<accession>A0ABP1E3E7</accession>
<gene>
    <name evidence="1" type="ORF">GFSPODELE1_LOCUS9589</name>
</gene>
<organism evidence="1 2">
    <name type="scientific">Somion occarium</name>
    <dbReference type="NCBI Taxonomy" id="3059160"/>
    <lineage>
        <taxon>Eukaryota</taxon>
        <taxon>Fungi</taxon>
        <taxon>Dikarya</taxon>
        <taxon>Basidiomycota</taxon>
        <taxon>Agaricomycotina</taxon>
        <taxon>Agaricomycetes</taxon>
        <taxon>Polyporales</taxon>
        <taxon>Cerrenaceae</taxon>
        <taxon>Somion</taxon>
    </lineage>
</organism>
<proteinExistence type="predicted"/>
<keyword evidence="2" id="KW-1185">Reference proteome</keyword>
<dbReference type="Proteomes" id="UP001497453">
    <property type="component" value="Chromosome 8"/>
</dbReference>
<dbReference type="EMBL" id="OZ037951">
    <property type="protein sequence ID" value="CAL1714019.1"/>
    <property type="molecule type" value="Genomic_DNA"/>
</dbReference>
<reference evidence="2" key="1">
    <citation type="submission" date="2024-04" db="EMBL/GenBank/DDBJ databases">
        <authorList>
            <person name="Shaw F."/>
            <person name="Minotto A."/>
        </authorList>
    </citation>
    <scope>NUCLEOTIDE SEQUENCE [LARGE SCALE GENOMIC DNA]</scope>
</reference>